<dbReference type="OrthoDB" id="409173at2759"/>
<evidence type="ECO:0000313" key="3">
    <source>
        <dbReference type="EMBL" id="ONK70702.1"/>
    </source>
</evidence>
<dbReference type="Proteomes" id="UP000243459">
    <property type="component" value="Chromosome 4"/>
</dbReference>
<feature type="compositionally biased region" description="Polar residues" evidence="1">
    <location>
        <begin position="291"/>
        <end position="302"/>
    </location>
</feature>
<accession>A0A5P1EXQ7</accession>
<name>A0A5P1EXQ7_ASPOF</name>
<organism evidence="3 4">
    <name type="scientific">Asparagus officinalis</name>
    <name type="common">Garden asparagus</name>
    <dbReference type="NCBI Taxonomy" id="4686"/>
    <lineage>
        <taxon>Eukaryota</taxon>
        <taxon>Viridiplantae</taxon>
        <taxon>Streptophyta</taxon>
        <taxon>Embryophyta</taxon>
        <taxon>Tracheophyta</taxon>
        <taxon>Spermatophyta</taxon>
        <taxon>Magnoliopsida</taxon>
        <taxon>Liliopsida</taxon>
        <taxon>Asparagales</taxon>
        <taxon>Asparagaceae</taxon>
        <taxon>Asparagoideae</taxon>
        <taxon>Asparagus</taxon>
    </lineage>
</organism>
<evidence type="ECO:0000256" key="2">
    <source>
        <dbReference type="SAM" id="Phobius"/>
    </source>
</evidence>
<keyword evidence="4" id="KW-1185">Reference proteome</keyword>
<evidence type="ECO:0000256" key="1">
    <source>
        <dbReference type="SAM" id="MobiDB-lite"/>
    </source>
</evidence>
<reference evidence="4" key="1">
    <citation type="journal article" date="2017" name="Nat. Commun.">
        <title>The asparagus genome sheds light on the origin and evolution of a young Y chromosome.</title>
        <authorList>
            <person name="Harkess A."/>
            <person name="Zhou J."/>
            <person name="Xu C."/>
            <person name="Bowers J.E."/>
            <person name="Van der Hulst R."/>
            <person name="Ayyampalayam S."/>
            <person name="Mercati F."/>
            <person name="Riccardi P."/>
            <person name="McKain M.R."/>
            <person name="Kakrana A."/>
            <person name="Tang H."/>
            <person name="Ray J."/>
            <person name="Groenendijk J."/>
            <person name="Arikit S."/>
            <person name="Mathioni S.M."/>
            <person name="Nakano M."/>
            <person name="Shan H."/>
            <person name="Telgmann-Rauber A."/>
            <person name="Kanno A."/>
            <person name="Yue Z."/>
            <person name="Chen H."/>
            <person name="Li W."/>
            <person name="Chen Y."/>
            <person name="Xu X."/>
            <person name="Zhang Y."/>
            <person name="Luo S."/>
            <person name="Chen H."/>
            <person name="Gao J."/>
            <person name="Mao Z."/>
            <person name="Pires J.C."/>
            <person name="Luo M."/>
            <person name="Kudrna D."/>
            <person name="Wing R.A."/>
            <person name="Meyers B.C."/>
            <person name="Yi K."/>
            <person name="Kong H."/>
            <person name="Lavrijsen P."/>
            <person name="Sunseri F."/>
            <person name="Falavigna A."/>
            <person name="Ye Y."/>
            <person name="Leebens-Mack J.H."/>
            <person name="Chen G."/>
        </authorList>
    </citation>
    <scope>NUCLEOTIDE SEQUENCE [LARGE SCALE GENOMIC DNA]</scope>
    <source>
        <strain evidence="4">cv. DH0086</strain>
    </source>
</reference>
<dbReference type="EMBL" id="CM007384">
    <property type="protein sequence ID" value="ONK70702.1"/>
    <property type="molecule type" value="Genomic_DNA"/>
</dbReference>
<keyword evidence="2" id="KW-0472">Membrane</keyword>
<keyword evidence="2" id="KW-1133">Transmembrane helix</keyword>
<sequence>MEKLRTSQFKSVVDGPPISLSSQNFLFSSSVILFGSGGRAVEFKENMVVIAMLFYPLFLLAYTFLSFMFCLLAAQLISSSIGEGMQLSKLSLQRKKTKVSEYTKESHLDDETVEKQESVARMIPKILETSMVSMKNQSDSSLMGFNLRQPERTEEAVQLSNSALQTKKTKKAEYREESHLNDETVEKQESVARMIPKILETSVISRKNQSDNSLLDSNLRQPERIELDHPPKEISSLQAIQSVSDEICTGGLVDASCLSNPGLMKESTIVGTGLLDEESHMIGSSEPLDSGSLNSMSAASEGSGRNATTALGRAIKKQVADILEEFWALFFDYHGALTEEAKLIRVHLLLDLALDSSSELKMPAGVAESLSQKFPLAAEKLPLAANPTDYYSGPILSLTAPSTELPYLVDVGSQYWLPTYHSQYHTPSENQVIYTLVPSGFGPLYSGLHYMIPPFSSGTNSLYDNTMHYNTLSVQRYEQYGDSSADVNLQHLNLAFRTEVDRSVSEPILGRKDLRTKLQEQTPPQSSITLTWGGRGISSENGIPKEFLSFRETDRLLIQSVRFCIRKLMKLEGSGWLFFGQNDGCDEELIHYFAVAEKLLGKDDLLQENPRSEEGGKTISLPVIPYCGEGCILQARLVLSFGVWCVHRILDLLLVESRPEVWGKYTYVLNRLQGILDPAFCKPRQPIFCCKCLQLPEALQHTKESPGTVQFTSRDFILELIKDVEISISGRKGQAGTGAAKVAFPQGKKNLAPVLKRYKRRLSKSSS</sequence>
<feature type="region of interest" description="Disordered" evidence="1">
    <location>
        <begin position="281"/>
        <end position="302"/>
    </location>
</feature>
<feature type="transmembrane region" description="Helical" evidence="2">
    <location>
        <begin position="53"/>
        <end position="77"/>
    </location>
</feature>
<proteinExistence type="predicted"/>
<keyword evidence="2" id="KW-0812">Transmembrane</keyword>
<evidence type="ECO:0000313" key="4">
    <source>
        <dbReference type="Proteomes" id="UP000243459"/>
    </source>
</evidence>
<dbReference type="Gramene" id="ONK70702">
    <property type="protein sequence ID" value="ONK70702"/>
    <property type="gene ID" value="A4U43_C04F640"/>
</dbReference>
<dbReference type="AlphaFoldDB" id="A0A5P1EXQ7"/>
<feature type="compositionally biased region" description="Basic and acidic residues" evidence="1">
    <location>
        <begin position="171"/>
        <end position="187"/>
    </location>
</feature>
<protein>
    <submittedName>
        <fullName evidence="3">Uncharacterized protein</fullName>
    </submittedName>
</protein>
<gene>
    <name evidence="3" type="ORF">A4U43_C04F640</name>
</gene>
<feature type="region of interest" description="Disordered" evidence="1">
    <location>
        <begin position="155"/>
        <end position="187"/>
    </location>
</feature>